<gene>
    <name evidence="14" type="ORF">CHS0354_017824</name>
</gene>
<evidence type="ECO:0000313" key="15">
    <source>
        <dbReference type="Proteomes" id="UP001195483"/>
    </source>
</evidence>
<sequence length="327" mass="37475">MNHERSINYPSRFLDVAQSNFTTMSFLPYSPNQLCSPHCSISANVSPDRLWGKLYDPVMQHRRSSIGGSKPKVATPSVVAKIEDYKIENPTIFAWEIRDKLLAEGVCSHSNVPSVSSINRILRNRAAERAAADYSKLASGSMLSLYPHLWYLTPTLDRLRSQETTEKIRETRESINPEEIRRVSSTPVLIPPSNTTEDVPKMRRNRTTFTQYQLELLEREFEHNHYPGVNIREDLASKTSLSEARVQVWFSNRRAKWRRHQRLAFLQNSRSLLMRLPIIPISETSKNTSDAENDRTRSPAIICRPEARHARTIGGETSAFEKIDVVN</sequence>
<keyword evidence="3" id="KW-0217">Developmental protein</keyword>
<dbReference type="FunFam" id="1.10.10.60:FF:000307">
    <property type="entry name" value="Eyegone, isoform A"/>
    <property type="match status" value="1"/>
</dbReference>
<evidence type="ECO:0000256" key="6">
    <source>
        <dbReference type="ARBA" id="ARBA00023125"/>
    </source>
</evidence>
<comment type="caution">
    <text evidence="14">The sequence shown here is derived from an EMBL/GenBank/DDBJ whole genome shotgun (WGS) entry which is preliminary data.</text>
</comment>
<dbReference type="CDD" id="cd00086">
    <property type="entry name" value="homeodomain"/>
    <property type="match status" value="1"/>
</dbReference>
<evidence type="ECO:0000256" key="4">
    <source>
        <dbReference type="ARBA" id="ARBA00022724"/>
    </source>
</evidence>
<organism evidence="14 15">
    <name type="scientific">Potamilus streckersoni</name>
    <dbReference type="NCBI Taxonomy" id="2493646"/>
    <lineage>
        <taxon>Eukaryota</taxon>
        <taxon>Metazoa</taxon>
        <taxon>Spiralia</taxon>
        <taxon>Lophotrochozoa</taxon>
        <taxon>Mollusca</taxon>
        <taxon>Bivalvia</taxon>
        <taxon>Autobranchia</taxon>
        <taxon>Heteroconchia</taxon>
        <taxon>Palaeoheterodonta</taxon>
        <taxon>Unionida</taxon>
        <taxon>Unionoidea</taxon>
        <taxon>Unionidae</taxon>
        <taxon>Ambleminae</taxon>
        <taxon>Lampsilini</taxon>
        <taxon>Potamilus</taxon>
    </lineage>
</organism>
<keyword evidence="4" id="KW-0563">Paired box</keyword>
<keyword evidence="6 10" id="KW-0238">DNA-binding</keyword>
<keyword evidence="9 10" id="KW-0539">Nucleus</keyword>
<feature type="DNA-binding region" description="Homeobox" evidence="10">
    <location>
        <begin position="202"/>
        <end position="261"/>
    </location>
</feature>
<dbReference type="InterPro" id="IPR017970">
    <property type="entry name" value="Homeobox_CS"/>
</dbReference>
<dbReference type="GO" id="GO:0000981">
    <property type="term" value="F:DNA-binding transcription factor activity, RNA polymerase II-specific"/>
    <property type="evidence" value="ECO:0007669"/>
    <property type="project" value="InterPro"/>
</dbReference>
<dbReference type="Proteomes" id="UP001195483">
    <property type="component" value="Unassembled WGS sequence"/>
</dbReference>
<evidence type="ECO:0000256" key="2">
    <source>
        <dbReference type="ARBA" id="ARBA00005733"/>
    </source>
</evidence>
<dbReference type="GO" id="GO:0005634">
    <property type="term" value="C:nucleus"/>
    <property type="evidence" value="ECO:0007669"/>
    <property type="project" value="UniProtKB-SubCell"/>
</dbReference>
<keyword evidence="8" id="KW-0804">Transcription</keyword>
<evidence type="ECO:0008006" key="16">
    <source>
        <dbReference type="Google" id="ProtNLM"/>
    </source>
</evidence>
<accession>A0AAE0T8W8</accession>
<dbReference type="SUPFAM" id="SSF46689">
    <property type="entry name" value="Homeodomain-like"/>
    <property type="match status" value="2"/>
</dbReference>
<evidence type="ECO:0000259" key="12">
    <source>
        <dbReference type="PROSITE" id="PS50071"/>
    </source>
</evidence>
<keyword evidence="7 10" id="KW-0371">Homeobox</keyword>
<dbReference type="Gene3D" id="1.10.10.10">
    <property type="entry name" value="Winged helix-like DNA-binding domain superfamily/Winged helix DNA-binding domain"/>
    <property type="match status" value="1"/>
</dbReference>
<dbReference type="PROSITE" id="PS51057">
    <property type="entry name" value="PAIRED_2"/>
    <property type="match status" value="1"/>
</dbReference>
<dbReference type="SMART" id="SM00389">
    <property type="entry name" value="HOX"/>
    <property type="match status" value="1"/>
</dbReference>
<keyword evidence="5" id="KW-0805">Transcription regulation</keyword>
<evidence type="ECO:0000256" key="11">
    <source>
        <dbReference type="RuleBase" id="RU000682"/>
    </source>
</evidence>
<dbReference type="FunFam" id="1.10.10.10:FF:000003">
    <property type="entry name" value="Paired box protein Pax-6"/>
    <property type="match status" value="1"/>
</dbReference>
<proteinExistence type="inferred from homology"/>
<evidence type="ECO:0000256" key="1">
    <source>
        <dbReference type="ARBA" id="ARBA00004123"/>
    </source>
</evidence>
<reference evidence="14" key="3">
    <citation type="submission" date="2023-05" db="EMBL/GenBank/DDBJ databases">
        <authorList>
            <person name="Smith C.H."/>
        </authorList>
    </citation>
    <scope>NUCLEOTIDE SEQUENCE</scope>
    <source>
        <strain evidence="14">CHS0354</strain>
        <tissue evidence="14">Mantle</tissue>
    </source>
</reference>
<dbReference type="Pfam" id="PF00046">
    <property type="entry name" value="Homeodomain"/>
    <property type="match status" value="1"/>
</dbReference>
<reference evidence="14" key="1">
    <citation type="journal article" date="2021" name="Genome Biol. Evol.">
        <title>A High-Quality Reference Genome for a Parasitic Bivalve with Doubly Uniparental Inheritance (Bivalvia: Unionida).</title>
        <authorList>
            <person name="Smith C.H."/>
        </authorList>
    </citation>
    <scope>NUCLEOTIDE SEQUENCE</scope>
    <source>
        <strain evidence="14">CHS0354</strain>
    </source>
</reference>
<evidence type="ECO:0000256" key="9">
    <source>
        <dbReference type="ARBA" id="ARBA00023242"/>
    </source>
</evidence>
<protein>
    <recommendedName>
        <fullName evidence="16">Paired box protein Pax-6</fullName>
    </recommendedName>
</protein>
<dbReference type="InterPro" id="IPR043565">
    <property type="entry name" value="PAX_fam"/>
</dbReference>
<reference evidence="14" key="2">
    <citation type="journal article" date="2021" name="Genome Biol. Evol.">
        <title>Developing a high-quality reference genome for a parasitic bivalve with doubly uniparental inheritance (Bivalvia: Unionida).</title>
        <authorList>
            <person name="Smith C.H."/>
        </authorList>
    </citation>
    <scope>NUCLEOTIDE SEQUENCE</scope>
    <source>
        <strain evidence="14">CHS0354</strain>
        <tissue evidence="14">Mantle</tissue>
    </source>
</reference>
<comment type="similarity">
    <text evidence="2">Belongs to the paired homeobox family.</text>
</comment>
<dbReference type="PANTHER" id="PTHR45636:SF41">
    <property type="entry name" value="PAIRED BOX PROTEIN PAX-6-RELATED"/>
    <property type="match status" value="1"/>
</dbReference>
<dbReference type="InterPro" id="IPR009057">
    <property type="entry name" value="Homeodomain-like_sf"/>
</dbReference>
<dbReference type="InterPro" id="IPR036388">
    <property type="entry name" value="WH-like_DNA-bd_sf"/>
</dbReference>
<evidence type="ECO:0000256" key="8">
    <source>
        <dbReference type="ARBA" id="ARBA00023163"/>
    </source>
</evidence>
<feature type="domain" description="Homeobox" evidence="12">
    <location>
        <begin position="200"/>
        <end position="260"/>
    </location>
</feature>
<dbReference type="PROSITE" id="PS50071">
    <property type="entry name" value="HOMEOBOX_2"/>
    <property type="match status" value="1"/>
</dbReference>
<dbReference type="EMBL" id="JAEAOA010001101">
    <property type="protein sequence ID" value="KAK3605919.1"/>
    <property type="molecule type" value="Genomic_DNA"/>
</dbReference>
<dbReference type="InterPro" id="IPR001523">
    <property type="entry name" value="Paired_dom"/>
</dbReference>
<name>A0AAE0T8W8_9BIVA</name>
<evidence type="ECO:0000256" key="7">
    <source>
        <dbReference type="ARBA" id="ARBA00023155"/>
    </source>
</evidence>
<evidence type="ECO:0000259" key="13">
    <source>
        <dbReference type="PROSITE" id="PS51057"/>
    </source>
</evidence>
<evidence type="ECO:0000256" key="3">
    <source>
        <dbReference type="ARBA" id="ARBA00022473"/>
    </source>
</evidence>
<dbReference type="AlphaFoldDB" id="A0AAE0T8W8"/>
<dbReference type="InterPro" id="IPR001356">
    <property type="entry name" value="HD"/>
</dbReference>
<dbReference type="GO" id="GO:0000978">
    <property type="term" value="F:RNA polymerase II cis-regulatory region sequence-specific DNA binding"/>
    <property type="evidence" value="ECO:0007669"/>
    <property type="project" value="TreeGrafter"/>
</dbReference>
<dbReference type="Gene3D" id="1.10.10.60">
    <property type="entry name" value="Homeodomain-like"/>
    <property type="match status" value="1"/>
</dbReference>
<dbReference type="SMART" id="SM00351">
    <property type="entry name" value="PAX"/>
    <property type="match status" value="1"/>
</dbReference>
<evidence type="ECO:0000256" key="10">
    <source>
        <dbReference type="PROSITE-ProRule" id="PRU00108"/>
    </source>
</evidence>
<dbReference type="PROSITE" id="PS00027">
    <property type="entry name" value="HOMEOBOX_1"/>
    <property type="match status" value="1"/>
</dbReference>
<dbReference type="PANTHER" id="PTHR45636">
    <property type="entry name" value="PAIRED BOX PROTEIN PAX-6-RELATED-RELATED"/>
    <property type="match status" value="1"/>
</dbReference>
<comment type="subcellular location">
    <subcellularLocation>
        <location evidence="1 10 11">Nucleus</location>
    </subcellularLocation>
</comment>
<keyword evidence="15" id="KW-1185">Reference proteome</keyword>
<dbReference type="Pfam" id="PF00292">
    <property type="entry name" value="PAX"/>
    <property type="match status" value="1"/>
</dbReference>
<evidence type="ECO:0000313" key="14">
    <source>
        <dbReference type="EMBL" id="KAK3605919.1"/>
    </source>
</evidence>
<feature type="domain" description="Paired" evidence="13">
    <location>
        <begin position="1"/>
        <end position="125"/>
    </location>
</feature>
<evidence type="ECO:0000256" key="5">
    <source>
        <dbReference type="ARBA" id="ARBA00023015"/>
    </source>
</evidence>